<comment type="caution">
    <text evidence="2">The sequence shown here is derived from an EMBL/GenBank/DDBJ whole genome shotgun (WGS) entry which is preliminary data.</text>
</comment>
<dbReference type="SUPFAM" id="SSF53300">
    <property type="entry name" value="vWA-like"/>
    <property type="match status" value="1"/>
</dbReference>
<evidence type="ECO:0000313" key="2">
    <source>
        <dbReference type="EMBL" id="GAA0818379.1"/>
    </source>
</evidence>
<dbReference type="Gene3D" id="3.40.50.410">
    <property type="entry name" value="von Willebrand factor, type A domain"/>
    <property type="match status" value="1"/>
</dbReference>
<dbReference type="SMART" id="SM00327">
    <property type="entry name" value="VWA"/>
    <property type="match status" value="1"/>
</dbReference>
<dbReference type="InterPro" id="IPR002035">
    <property type="entry name" value="VWF_A"/>
</dbReference>
<dbReference type="PIRSF" id="PIRSF020634">
    <property type="entry name" value="TerY_vWA"/>
    <property type="match status" value="1"/>
</dbReference>
<gene>
    <name evidence="2" type="ORF">GCM10009111_20940</name>
</gene>
<evidence type="ECO:0000259" key="1">
    <source>
        <dbReference type="SMART" id="SM00327"/>
    </source>
</evidence>
<protein>
    <submittedName>
        <fullName evidence="2">VWA domain-containing protein</fullName>
    </submittedName>
</protein>
<dbReference type="RefSeq" id="WP_343817385.1">
    <property type="nucleotide sequence ID" value="NZ_BAAAFA010000007.1"/>
</dbReference>
<organism evidence="2 3">
    <name type="scientific">Colwellia asteriadis</name>
    <dbReference type="NCBI Taxonomy" id="517723"/>
    <lineage>
        <taxon>Bacteria</taxon>
        <taxon>Pseudomonadati</taxon>
        <taxon>Pseudomonadota</taxon>
        <taxon>Gammaproteobacteria</taxon>
        <taxon>Alteromonadales</taxon>
        <taxon>Colwelliaceae</taxon>
        <taxon>Colwellia</taxon>
    </lineage>
</organism>
<dbReference type="Proteomes" id="UP001500021">
    <property type="component" value="Unassembled WGS sequence"/>
</dbReference>
<dbReference type="EMBL" id="BAAAFA010000007">
    <property type="protein sequence ID" value="GAA0818379.1"/>
    <property type="molecule type" value="Genomic_DNA"/>
</dbReference>
<sequence length="224" mass="24060">MSNNAIPGVEFIDNANQRTPCVLVLDASGSMSGEPLKQLNLGLKIFEEQLKSDLSTALRIQVLVLAVGGHDDVEVLQPWVDAVDFKAPTIKAGGLTPLGAGMDAALTEVQQQKSVYDSNGISSTRPWIILLSDGCPTDIDWESSAKACRQAESNKQVVVFPIGTDGADFEALSQFSNKSAKKLKGLNFSELFVWLSRSMATVSASVPGQKVRLPAPDEWAEVEI</sequence>
<evidence type="ECO:0000313" key="3">
    <source>
        <dbReference type="Proteomes" id="UP001500021"/>
    </source>
</evidence>
<feature type="domain" description="VWFA" evidence="1">
    <location>
        <begin position="18"/>
        <end position="192"/>
    </location>
</feature>
<name>A0ABN1L7Q6_9GAMM</name>
<reference evidence="2 3" key="1">
    <citation type="journal article" date="2019" name="Int. J. Syst. Evol. Microbiol.">
        <title>The Global Catalogue of Microorganisms (GCM) 10K type strain sequencing project: providing services to taxonomists for standard genome sequencing and annotation.</title>
        <authorList>
            <consortium name="The Broad Institute Genomics Platform"/>
            <consortium name="The Broad Institute Genome Sequencing Center for Infectious Disease"/>
            <person name="Wu L."/>
            <person name="Ma J."/>
        </authorList>
    </citation>
    <scope>NUCLEOTIDE SEQUENCE [LARGE SCALE GENOMIC DNA]</scope>
    <source>
        <strain evidence="2 3">JCM 15608</strain>
    </source>
</reference>
<dbReference type="Pfam" id="PF00092">
    <property type="entry name" value="VWA"/>
    <property type="match status" value="1"/>
</dbReference>
<accession>A0ABN1L7Q6</accession>
<dbReference type="InterPro" id="IPR036465">
    <property type="entry name" value="vWFA_dom_sf"/>
</dbReference>
<proteinExistence type="predicted"/>
<keyword evidence="3" id="KW-1185">Reference proteome</keyword>
<dbReference type="InterPro" id="IPR011392">
    <property type="entry name" value="Tellurite-R_TerY"/>
</dbReference>